<dbReference type="EMBL" id="CP060717">
    <property type="protein sequence ID" value="QNN65709.1"/>
    <property type="molecule type" value="Genomic_DNA"/>
</dbReference>
<accession>A0A7G9SCY4</accession>
<proteinExistence type="predicted"/>
<keyword evidence="2" id="KW-1185">Reference proteome</keyword>
<protein>
    <submittedName>
        <fullName evidence="1">Nucleotidyltransferase family protein</fullName>
    </submittedName>
</protein>
<dbReference type="KEGG" id="srhi:H9L12_03885"/>
<dbReference type="RefSeq" id="WP_187542694.1">
    <property type="nucleotide sequence ID" value="NZ_CP060717.1"/>
</dbReference>
<evidence type="ECO:0000313" key="2">
    <source>
        <dbReference type="Proteomes" id="UP000515955"/>
    </source>
</evidence>
<dbReference type="InterPro" id="IPR039498">
    <property type="entry name" value="NTP_transf_5"/>
</dbReference>
<reference evidence="1 2" key="1">
    <citation type="submission" date="2020-08" db="EMBL/GenBank/DDBJ databases">
        <title>Genome sequence of Sphingomonas rhizophila KACC 19189T.</title>
        <authorList>
            <person name="Hyun D.-W."/>
            <person name="Bae J.-W."/>
        </authorList>
    </citation>
    <scope>NUCLEOTIDE SEQUENCE [LARGE SCALE GENOMIC DNA]</scope>
    <source>
        <strain evidence="1 2">KACC 19189</strain>
    </source>
</reference>
<sequence length="359" mass="39035">MFNPAMAMLLSACRAVIGAQPLDHRPLGHDEWNDLLIIARRHRVEALLAAGLAPLGVIAPPDIGATLERAVRDNAVAVLRAVDASRAIDNALRAAGIDHLFVKGLALGQLAYEQIALKSAIDIDLLVASSSIDGAATVLESLDYRLAEPSAPGLSELLAWHALRKESVWVADDGRPPVDLHGRLADQPLLIPTIGLRSPRQSVEIAPGVHLDTIASPDLIAYLAVHGASSAWFRLKWLADITALLLRAGPDRIEPFYRSALQLGAGRSIGLALLLGQRLLGLPLPRPLSVELEGDRTLRWLAAIALRQIAVDEPTERMLGTLPIHLSQFFLRRGFRFKQAEAARQWRSMAANRRYRAPS</sequence>
<dbReference type="Proteomes" id="UP000515955">
    <property type="component" value="Chromosome"/>
</dbReference>
<name>A0A7G9SCY4_9SPHN</name>
<dbReference type="AlphaFoldDB" id="A0A7G9SCY4"/>
<gene>
    <name evidence="1" type="ORF">H9L12_03885</name>
</gene>
<keyword evidence="1" id="KW-0808">Transferase</keyword>
<evidence type="ECO:0000313" key="1">
    <source>
        <dbReference type="EMBL" id="QNN65709.1"/>
    </source>
</evidence>
<dbReference type="GO" id="GO:0016740">
    <property type="term" value="F:transferase activity"/>
    <property type="evidence" value="ECO:0007669"/>
    <property type="project" value="UniProtKB-KW"/>
</dbReference>
<dbReference type="Pfam" id="PF14907">
    <property type="entry name" value="NTP_transf_5"/>
    <property type="match status" value="1"/>
</dbReference>
<organism evidence="1 2">
    <name type="scientific">Sphingomonas rhizophila</name>
    <dbReference type="NCBI Taxonomy" id="2071607"/>
    <lineage>
        <taxon>Bacteria</taxon>
        <taxon>Pseudomonadati</taxon>
        <taxon>Pseudomonadota</taxon>
        <taxon>Alphaproteobacteria</taxon>
        <taxon>Sphingomonadales</taxon>
        <taxon>Sphingomonadaceae</taxon>
        <taxon>Sphingomonas</taxon>
    </lineage>
</organism>